<gene>
    <name evidence="1" type="ORF">DEBURN_LOCUS7614</name>
</gene>
<organism evidence="1 2">
    <name type="scientific">Diversispora eburnea</name>
    <dbReference type="NCBI Taxonomy" id="1213867"/>
    <lineage>
        <taxon>Eukaryota</taxon>
        <taxon>Fungi</taxon>
        <taxon>Fungi incertae sedis</taxon>
        <taxon>Mucoromycota</taxon>
        <taxon>Glomeromycotina</taxon>
        <taxon>Glomeromycetes</taxon>
        <taxon>Diversisporales</taxon>
        <taxon>Diversisporaceae</taxon>
        <taxon>Diversispora</taxon>
    </lineage>
</organism>
<accession>A0A9N9FWS7</accession>
<sequence length="115" mass="13589">IGIGKTWISWELKYLSSILLTSSDTTKFIEVLKDHCYIFIDLNNGNKYIRDFNNVEDSNVQIGMRVAMALRMTMCPHPSKDHWFKAIDDEEYEKNISRKYILIPKIIINIQKYEI</sequence>
<keyword evidence="2" id="KW-1185">Reference proteome</keyword>
<protein>
    <submittedName>
        <fullName evidence="1">6321_t:CDS:1</fullName>
    </submittedName>
</protein>
<dbReference type="AlphaFoldDB" id="A0A9N9FWS7"/>
<reference evidence="1" key="1">
    <citation type="submission" date="2021-06" db="EMBL/GenBank/DDBJ databases">
        <authorList>
            <person name="Kallberg Y."/>
            <person name="Tangrot J."/>
            <person name="Rosling A."/>
        </authorList>
    </citation>
    <scope>NUCLEOTIDE SEQUENCE</scope>
    <source>
        <strain evidence="1">AZ414A</strain>
    </source>
</reference>
<dbReference type="Proteomes" id="UP000789706">
    <property type="component" value="Unassembled WGS sequence"/>
</dbReference>
<evidence type="ECO:0000313" key="2">
    <source>
        <dbReference type="Proteomes" id="UP000789706"/>
    </source>
</evidence>
<dbReference type="OrthoDB" id="2447948at2759"/>
<name>A0A9N9FWS7_9GLOM</name>
<dbReference type="EMBL" id="CAJVPK010000948">
    <property type="protein sequence ID" value="CAG8561524.1"/>
    <property type="molecule type" value="Genomic_DNA"/>
</dbReference>
<evidence type="ECO:0000313" key="1">
    <source>
        <dbReference type="EMBL" id="CAG8561524.1"/>
    </source>
</evidence>
<feature type="non-terminal residue" evidence="1">
    <location>
        <position position="115"/>
    </location>
</feature>
<comment type="caution">
    <text evidence="1">The sequence shown here is derived from an EMBL/GenBank/DDBJ whole genome shotgun (WGS) entry which is preliminary data.</text>
</comment>
<proteinExistence type="predicted"/>